<protein>
    <submittedName>
        <fullName evidence="2">Uncharacterized protein</fullName>
    </submittedName>
</protein>
<dbReference type="VEuPathDB" id="FungiDB:AB675_10542"/>
<dbReference type="OrthoDB" id="5400063at2759"/>
<keyword evidence="3" id="KW-1185">Reference proteome</keyword>
<dbReference type="RefSeq" id="XP_018000882.1">
    <property type="nucleotide sequence ID" value="XM_018139321.1"/>
</dbReference>
<feature type="compositionally biased region" description="Basic and acidic residues" evidence="1">
    <location>
        <begin position="180"/>
        <end position="198"/>
    </location>
</feature>
<reference evidence="2 3" key="1">
    <citation type="submission" date="2015-06" db="EMBL/GenBank/DDBJ databases">
        <title>Draft genome of the ant-associated black yeast Phialophora attae CBS 131958.</title>
        <authorList>
            <person name="Moreno L.F."/>
            <person name="Stielow B.J."/>
            <person name="de Hoog S."/>
            <person name="Vicente V.A."/>
            <person name="Weiss V.A."/>
            <person name="de Vries M."/>
            <person name="Cruz L.M."/>
            <person name="Souza E.M."/>
        </authorList>
    </citation>
    <scope>NUCLEOTIDE SEQUENCE [LARGE SCALE GENOMIC DNA]</scope>
    <source>
        <strain evidence="2 3">CBS 131958</strain>
    </source>
</reference>
<organism evidence="2 3">
    <name type="scientific">Cyphellophora attinorum</name>
    <dbReference type="NCBI Taxonomy" id="1664694"/>
    <lineage>
        <taxon>Eukaryota</taxon>
        <taxon>Fungi</taxon>
        <taxon>Dikarya</taxon>
        <taxon>Ascomycota</taxon>
        <taxon>Pezizomycotina</taxon>
        <taxon>Eurotiomycetes</taxon>
        <taxon>Chaetothyriomycetidae</taxon>
        <taxon>Chaetothyriales</taxon>
        <taxon>Cyphellophoraceae</taxon>
        <taxon>Cyphellophora</taxon>
    </lineage>
</organism>
<feature type="compositionally biased region" description="Low complexity" evidence="1">
    <location>
        <begin position="134"/>
        <end position="160"/>
    </location>
</feature>
<accession>A0A0N0NN33</accession>
<comment type="caution">
    <text evidence="2">The sequence shown here is derived from an EMBL/GenBank/DDBJ whole genome shotgun (WGS) entry which is preliminary data.</text>
</comment>
<dbReference type="Proteomes" id="UP000038010">
    <property type="component" value="Unassembled WGS sequence"/>
</dbReference>
<dbReference type="EMBL" id="LFJN01000011">
    <property type="protein sequence ID" value="KPI40919.1"/>
    <property type="molecule type" value="Genomic_DNA"/>
</dbReference>
<name>A0A0N0NN33_9EURO</name>
<evidence type="ECO:0000313" key="2">
    <source>
        <dbReference type="EMBL" id="KPI40919.1"/>
    </source>
</evidence>
<sequence length="232" mass="25985">MPTMMQRAHSSPGVDSSGRFVTPSYIAPRRPTSPLHSGRRRSPLRSNLEDSYSSWSGLNIEPNIPENEELDLFDNDYLHSSPLPSYSNTFPRSRRRPTSPLHQSASAPSLHVRGSSPSHSRSTSPSYTKYVTEPYPGYSSASSMPSTPTSFRSRSPSISSLETIEDTPDAEEQALLDEEEGRKSDADEPVDLRRRSSLELRGSNLRSNKERKRWSVCGAERRADFSLEPIEE</sequence>
<gene>
    <name evidence="2" type="ORF">AB675_10542</name>
</gene>
<dbReference type="STRING" id="1664694.A0A0N0NN33"/>
<feature type="compositionally biased region" description="Acidic residues" evidence="1">
    <location>
        <begin position="163"/>
        <end position="179"/>
    </location>
</feature>
<dbReference type="GeneID" id="28731201"/>
<evidence type="ECO:0000256" key="1">
    <source>
        <dbReference type="SAM" id="MobiDB-lite"/>
    </source>
</evidence>
<dbReference type="AlphaFoldDB" id="A0A0N0NN33"/>
<feature type="region of interest" description="Disordered" evidence="1">
    <location>
        <begin position="75"/>
        <end position="213"/>
    </location>
</feature>
<feature type="region of interest" description="Disordered" evidence="1">
    <location>
        <begin position="1"/>
        <end position="61"/>
    </location>
</feature>
<feature type="compositionally biased region" description="Low complexity" evidence="1">
    <location>
        <begin position="115"/>
        <end position="126"/>
    </location>
</feature>
<proteinExistence type="predicted"/>
<evidence type="ECO:0000313" key="3">
    <source>
        <dbReference type="Proteomes" id="UP000038010"/>
    </source>
</evidence>